<dbReference type="SUPFAM" id="SSF51695">
    <property type="entry name" value="PLC-like phosphodiesterases"/>
    <property type="match status" value="1"/>
</dbReference>
<reference evidence="2" key="1">
    <citation type="submission" date="2013-08" db="EMBL/GenBank/DDBJ databases">
        <authorList>
            <person name="Mendez C."/>
            <person name="Richter M."/>
            <person name="Ferrer M."/>
            <person name="Sanchez J."/>
        </authorList>
    </citation>
    <scope>NUCLEOTIDE SEQUENCE</scope>
</reference>
<dbReference type="GO" id="GO:0008081">
    <property type="term" value="F:phosphoric diester hydrolase activity"/>
    <property type="evidence" value="ECO:0007669"/>
    <property type="project" value="InterPro"/>
</dbReference>
<dbReference type="PANTHER" id="PTHR46211">
    <property type="entry name" value="GLYCEROPHOSPHORYL DIESTER PHOSPHODIESTERASE"/>
    <property type="match status" value="1"/>
</dbReference>
<dbReference type="PROSITE" id="PS51704">
    <property type="entry name" value="GP_PDE"/>
    <property type="match status" value="1"/>
</dbReference>
<accession>T1CBH4</accession>
<dbReference type="EMBL" id="AUZX01006633">
    <property type="protein sequence ID" value="EQD63064.1"/>
    <property type="molecule type" value="Genomic_DNA"/>
</dbReference>
<evidence type="ECO:0000259" key="1">
    <source>
        <dbReference type="PROSITE" id="PS51704"/>
    </source>
</evidence>
<protein>
    <submittedName>
        <fullName evidence="2">Glycerophosphoryl diester phosphodiesterase</fullName>
        <ecNumber evidence="2">3.1.-.-</ecNumber>
    </submittedName>
</protein>
<reference evidence="2" key="2">
    <citation type="journal article" date="2014" name="ISME J.">
        <title>Microbial stratification in low pH oxic and suboxic macroscopic growths along an acid mine drainage.</title>
        <authorList>
            <person name="Mendez-Garcia C."/>
            <person name="Mesa V."/>
            <person name="Sprenger R.R."/>
            <person name="Richter M."/>
            <person name="Diez M.S."/>
            <person name="Solano J."/>
            <person name="Bargiela R."/>
            <person name="Golyshina O.V."/>
            <person name="Manteca A."/>
            <person name="Ramos J.L."/>
            <person name="Gallego J.R."/>
            <person name="Llorente I."/>
            <person name="Martins Dos Santos V.A."/>
            <person name="Jensen O.N."/>
            <person name="Pelaez A.I."/>
            <person name="Sanchez J."/>
            <person name="Ferrer M."/>
        </authorList>
    </citation>
    <scope>NUCLEOTIDE SEQUENCE</scope>
</reference>
<sequence>MLIIAHRGGSDLFPENTLKAFVGAEKLGCDAIECDVHLSR</sequence>
<dbReference type="Pfam" id="PF03009">
    <property type="entry name" value="GDPD"/>
    <property type="match status" value="1"/>
</dbReference>
<dbReference type="EC" id="3.1.-.-" evidence="2"/>
<dbReference type="PANTHER" id="PTHR46211:SF1">
    <property type="entry name" value="GLYCEROPHOSPHODIESTER PHOSPHODIESTERASE, CYTOPLASMIC"/>
    <property type="match status" value="1"/>
</dbReference>
<dbReference type="Gene3D" id="3.20.20.190">
    <property type="entry name" value="Phosphatidylinositol (PI) phosphodiesterase"/>
    <property type="match status" value="1"/>
</dbReference>
<dbReference type="InterPro" id="IPR017946">
    <property type="entry name" value="PLC-like_Pdiesterase_TIM-brl"/>
</dbReference>
<organism evidence="2">
    <name type="scientific">mine drainage metagenome</name>
    <dbReference type="NCBI Taxonomy" id="410659"/>
    <lineage>
        <taxon>unclassified sequences</taxon>
        <taxon>metagenomes</taxon>
        <taxon>ecological metagenomes</taxon>
    </lineage>
</organism>
<comment type="caution">
    <text evidence="2">The sequence shown here is derived from an EMBL/GenBank/DDBJ whole genome shotgun (WGS) entry which is preliminary data.</text>
</comment>
<evidence type="ECO:0000313" key="2">
    <source>
        <dbReference type="EMBL" id="EQD63064.1"/>
    </source>
</evidence>
<dbReference type="AlphaFoldDB" id="T1CBH4"/>
<keyword evidence="2" id="KW-0378">Hydrolase</keyword>
<name>T1CBH4_9ZZZZ</name>
<gene>
    <name evidence="2" type="ORF">B1A_09316</name>
</gene>
<proteinExistence type="predicted"/>
<feature type="domain" description="GP-PDE" evidence="1">
    <location>
        <begin position="1"/>
        <end position="40"/>
    </location>
</feature>
<dbReference type="GO" id="GO:0006629">
    <property type="term" value="P:lipid metabolic process"/>
    <property type="evidence" value="ECO:0007669"/>
    <property type="project" value="InterPro"/>
</dbReference>
<dbReference type="InterPro" id="IPR030395">
    <property type="entry name" value="GP_PDE_dom"/>
</dbReference>
<feature type="non-terminal residue" evidence="2">
    <location>
        <position position="40"/>
    </location>
</feature>